<feature type="region of interest" description="Disordered" evidence="1">
    <location>
        <begin position="43"/>
        <end position="65"/>
    </location>
</feature>
<dbReference type="Proteomes" id="UP000708208">
    <property type="component" value="Unassembled WGS sequence"/>
</dbReference>
<keyword evidence="3" id="KW-1185">Reference proteome</keyword>
<evidence type="ECO:0000256" key="1">
    <source>
        <dbReference type="SAM" id="MobiDB-lite"/>
    </source>
</evidence>
<comment type="caution">
    <text evidence="2">The sequence shown here is derived from an EMBL/GenBank/DDBJ whole genome shotgun (WGS) entry which is preliminary data.</text>
</comment>
<sequence length="97" mass="11039">MSMENTEMIIFTPPPAQQPPSTLKIHWKYFTYSICKGGIWDSHNERNPPEEDEVGEHVPCSSDKDPPRSVILSLIKTTLKSASDFRITQKCKVMGFL</sequence>
<organism evidence="2 3">
    <name type="scientific">Allacma fusca</name>
    <dbReference type="NCBI Taxonomy" id="39272"/>
    <lineage>
        <taxon>Eukaryota</taxon>
        <taxon>Metazoa</taxon>
        <taxon>Ecdysozoa</taxon>
        <taxon>Arthropoda</taxon>
        <taxon>Hexapoda</taxon>
        <taxon>Collembola</taxon>
        <taxon>Symphypleona</taxon>
        <taxon>Sminthuridae</taxon>
        <taxon>Allacma</taxon>
    </lineage>
</organism>
<name>A0A8J2KGB9_9HEXA</name>
<gene>
    <name evidence="2" type="ORF">AFUS01_LOCUS27983</name>
</gene>
<evidence type="ECO:0000313" key="2">
    <source>
        <dbReference type="EMBL" id="CAG7817411.1"/>
    </source>
</evidence>
<dbReference type="EMBL" id="CAJVCH010393431">
    <property type="protein sequence ID" value="CAG7817411.1"/>
    <property type="molecule type" value="Genomic_DNA"/>
</dbReference>
<proteinExistence type="predicted"/>
<protein>
    <submittedName>
        <fullName evidence="2">Uncharacterized protein</fullName>
    </submittedName>
</protein>
<evidence type="ECO:0000313" key="3">
    <source>
        <dbReference type="Proteomes" id="UP000708208"/>
    </source>
</evidence>
<accession>A0A8J2KGB9</accession>
<dbReference type="AlphaFoldDB" id="A0A8J2KGB9"/>
<reference evidence="2" key="1">
    <citation type="submission" date="2021-06" db="EMBL/GenBank/DDBJ databases">
        <authorList>
            <person name="Hodson N. C."/>
            <person name="Mongue J. A."/>
            <person name="Jaron S. K."/>
        </authorList>
    </citation>
    <scope>NUCLEOTIDE SEQUENCE</scope>
</reference>